<reference evidence="4" key="1">
    <citation type="submission" date="2020-10" db="EMBL/GenBank/DDBJ databases">
        <title>Diversity and distribution of actinomycetes associated with coral in the coast of Hainan.</title>
        <authorList>
            <person name="Li F."/>
        </authorList>
    </citation>
    <scope>NUCLEOTIDE SEQUENCE</scope>
    <source>
        <strain evidence="4">HNM0983</strain>
    </source>
</reference>
<sequence>MPGGELTAGGPDDPVSGDLLDVARAEFERAGIRAATVHGIARRAGIGRATVYRRYPDKRSLVDAVVLREVRDFLRHVDERISHIAEPAAQMAECFAVVLTGLREHSLLNGLLGVEPEETLPALTIHAGAALALARGYVADLLRGHQAAEKLADFDVQPLAEIFVRLVHSAVLTPSGWMPEDEGTARTFAHAHLTPLLGETPARRPR</sequence>
<name>A0A929BCY1_9PSEU</name>
<dbReference type="EMBL" id="JADEYC010000019">
    <property type="protein sequence ID" value="MBE9375222.1"/>
    <property type="molecule type" value="Genomic_DNA"/>
</dbReference>
<dbReference type="GO" id="GO:0003700">
    <property type="term" value="F:DNA-binding transcription factor activity"/>
    <property type="evidence" value="ECO:0007669"/>
    <property type="project" value="TreeGrafter"/>
</dbReference>
<dbReference type="Proteomes" id="UP000598360">
    <property type="component" value="Unassembled WGS sequence"/>
</dbReference>
<organism evidence="4 5">
    <name type="scientific">Saccharopolyspora montiporae</name>
    <dbReference type="NCBI Taxonomy" id="2781240"/>
    <lineage>
        <taxon>Bacteria</taxon>
        <taxon>Bacillati</taxon>
        <taxon>Actinomycetota</taxon>
        <taxon>Actinomycetes</taxon>
        <taxon>Pseudonocardiales</taxon>
        <taxon>Pseudonocardiaceae</taxon>
        <taxon>Saccharopolyspora</taxon>
    </lineage>
</organism>
<dbReference type="Gene3D" id="1.10.357.10">
    <property type="entry name" value="Tetracycline Repressor, domain 2"/>
    <property type="match status" value="1"/>
</dbReference>
<protein>
    <submittedName>
        <fullName evidence="4">TetR/AcrR family transcriptional regulator</fullName>
    </submittedName>
</protein>
<gene>
    <name evidence="4" type="ORF">IQ251_12285</name>
</gene>
<comment type="caution">
    <text evidence="4">The sequence shown here is derived from an EMBL/GenBank/DDBJ whole genome shotgun (WGS) entry which is preliminary data.</text>
</comment>
<dbReference type="Pfam" id="PF00440">
    <property type="entry name" value="TetR_N"/>
    <property type="match status" value="1"/>
</dbReference>
<dbReference type="PROSITE" id="PS50977">
    <property type="entry name" value="HTH_TETR_2"/>
    <property type="match status" value="1"/>
</dbReference>
<evidence type="ECO:0000256" key="1">
    <source>
        <dbReference type="ARBA" id="ARBA00023125"/>
    </source>
</evidence>
<evidence type="ECO:0000256" key="2">
    <source>
        <dbReference type="PROSITE-ProRule" id="PRU00335"/>
    </source>
</evidence>
<dbReference type="InterPro" id="IPR001647">
    <property type="entry name" value="HTH_TetR"/>
</dbReference>
<dbReference type="SUPFAM" id="SSF46689">
    <property type="entry name" value="Homeodomain-like"/>
    <property type="match status" value="1"/>
</dbReference>
<dbReference type="PANTHER" id="PTHR30055:SF153">
    <property type="entry name" value="HTH-TYPE TRANSCRIPTIONAL REPRESSOR RV3405C"/>
    <property type="match status" value="1"/>
</dbReference>
<feature type="DNA-binding region" description="H-T-H motif" evidence="2">
    <location>
        <begin position="36"/>
        <end position="55"/>
    </location>
</feature>
<keyword evidence="1 2" id="KW-0238">DNA-binding</keyword>
<dbReference type="PANTHER" id="PTHR30055">
    <property type="entry name" value="HTH-TYPE TRANSCRIPTIONAL REGULATOR RUTR"/>
    <property type="match status" value="1"/>
</dbReference>
<keyword evidence="5" id="KW-1185">Reference proteome</keyword>
<accession>A0A929BCY1</accession>
<proteinExistence type="predicted"/>
<feature type="domain" description="HTH tetR-type" evidence="3">
    <location>
        <begin position="13"/>
        <end position="73"/>
    </location>
</feature>
<evidence type="ECO:0000313" key="4">
    <source>
        <dbReference type="EMBL" id="MBE9375222.1"/>
    </source>
</evidence>
<dbReference type="InterPro" id="IPR050109">
    <property type="entry name" value="HTH-type_TetR-like_transc_reg"/>
</dbReference>
<dbReference type="AlphaFoldDB" id="A0A929BCY1"/>
<dbReference type="RefSeq" id="WP_193928668.1">
    <property type="nucleotide sequence ID" value="NZ_JADEYC010000019.1"/>
</dbReference>
<evidence type="ECO:0000313" key="5">
    <source>
        <dbReference type="Proteomes" id="UP000598360"/>
    </source>
</evidence>
<dbReference type="PRINTS" id="PR00455">
    <property type="entry name" value="HTHTETR"/>
</dbReference>
<dbReference type="InterPro" id="IPR009057">
    <property type="entry name" value="Homeodomain-like_sf"/>
</dbReference>
<evidence type="ECO:0000259" key="3">
    <source>
        <dbReference type="PROSITE" id="PS50977"/>
    </source>
</evidence>
<dbReference type="GO" id="GO:0000976">
    <property type="term" value="F:transcription cis-regulatory region binding"/>
    <property type="evidence" value="ECO:0007669"/>
    <property type="project" value="TreeGrafter"/>
</dbReference>